<dbReference type="Pfam" id="PF13537">
    <property type="entry name" value="GATase_7"/>
    <property type="match status" value="1"/>
</dbReference>
<evidence type="ECO:0000256" key="1">
    <source>
        <dbReference type="ARBA" id="ARBA00005187"/>
    </source>
</evidence>
<organism evidence="8 9">
    <name type="scientific">Congregibacter variabilis</name>
    <dbReference type="NCBI Taxonomy" id="3081200"/>
    <lineage>
        <taxon>Bacteria</taxon>
        <taxon>Pseudomonadati</taxon>
        <taxon>Pseudomonadota</taxon>
        <taxon>Gammaproteobacteria</taxon>
        <taxon>Cellvibrionales</taxon>
        <taxon>Halieaceae</taxon>
        <taxon>Congregibacter</taxon>
    </lineage>
</organism>
<dbReference type="InterPro" id="IPR006426">
    <property type="entry name" value="Asn_synth_AEB"/>
</dbReference>
<dbReference type="EC" id="6.3.5.4" evidence="3"/>
<dbReference type="Proteomes" id="UP001626537">
    <property type="component" value="Chromosome"/>
</dbReference>
<feature type="domain" description="Glutamine amidotransferase type-2" evidence="7">
    <location>
        <begin position="1"/>
        <end position="210"/>
    </location>
</feature>
<dbReference type="InterPro" id="IPR001962">
    <property type="entry name" value="Asn_synthase"/>
</dbReference>
<dbReference type="PANTHER" id="PTHR43284:SF1">
    <property type="entry name" value="ASPARAGINE SYNTHETASE"/>
    <property type="match status" value="1"/>
</dbReference>
<dbReference type="Gene3D" id="3.40.50.620">
    <property type="entry name" value="HUPs"/>
    <property type="match status" value="1"/>
</dbReference>
<dbReference type="Gene3D" id="3.60.20.10">
    <property type="entry name" value="Glutamine Phosphoribosylpyrophosphate, subunit 1, domain 1"/>
    <property type="match status" value="1"/>
</dbReference>
<keyword evidence="5" id="KW-0067">ATP-binding</keyword>
<dbReference type="InterPro" id="IPR029055">
    <property type="entry name" value="Ntn_hydrolases_N"/>
</dbReference>
<dbReference type="PANTHER" id="PTHR43284">
    <property type="entry name" value="ASPARAGINE SYNTHETASE (GLUTAMINE-HYDROLYZING)"/>
    <property type="match status" value="1"/>
</dbReference>
<dbReference type="SUPFAM" id="SSF52402">
    <property type="entry name" value="Adenine nucleotide alpha hydrolases-like"/>
    <property type="match status" value="1"/>
</dbReference>
<evidence type="ECO:0000256" key="4">
    <source>
        <dbReference type="ARBA" id="ARBA00022741"/>
    </source>
</evidence>
<evidence type="ECO:0000259" key="7">
    <source>
        <dbReference type="PROSITE" id="PS51278"/>
    </source>
</evidence>
<dbReference type="InterPro" id="IPR014729">
    <property type="entry name" value="Rossmann-like_a/b/a_fold"/>
</dbReference>
<dbReference type="SUPFAM" id="SSF56235">
    <property type="entry name" value="N-terminal nucleophile aminohydrolases (Ntn hydrolases)"/>
    <property type="match status" value="1"/>
</dbReference>
<evidence type="ECO:0000313" key="9">
    <source>
        <dbReference type="Proteomes" id="UP001626537"/>
    </source>
</evidence>
<dbReference type="Pfam" id="PF00733">
    <property type="entry name" value="Asn_synthase"/>
    <property type="match status" value="1"/>
</dbReference>
<dbReference type="RefSeq" id="WP_407349875.1">
    <property type="nucleotide sequence ID" value="NZ_CP136864.1"/>
</dbReference>
<dbReference type="CDD" id="cd01991">
    <property type="entry name" value="Asn_synthase_B_C"/>
    <property type="match status" value="1"/>
</dbReference>
<accession>A0ABZ0I881</accession>
<gene>
    <name evidence="8" type="ORF">R0135_03775</name>
</gene>
<evidence type="ECO:0000256" key="6">
    <source>
        <dbReference type="ARBA" id="ARBA00048741"/>
    </source>
</evidence>
<evidence type="ECO:0000313" key="8">
    <source>
        <dbReference type="EMBL" id="WOJ95237.1"/>
    </source>
</evidence>
<evidence type="ECO:0000256" key="2">
    <source>
        <dbReference type="ARBA" id="ARBA00005752"/>
    </source>
</evidence>
<dbReference type="InterPro" id="IPR051786">
    <property type="entry name" value="ASN_synthetase/amidase"/>
</dbReference>
<evidence type="ECO:0000256" key="5">
    <source>
        <dbReference type="ARBA" id="ARBA00022840"/>
    </source>
</evidence>
<comment type="catalytic activity">
    <reaction evidence="6">
        <text>L-aspartate + L-glutamine + ATP + H2O = L-asparagine + L-glutamate + AMP + diphosphate + H(+)</text>
        <dbReference type="Rhea" id="RHEA:12228"/>
        <dbReference type="ChEBI" id="CHEBI:15377"/>
        <dbReference type="ChEBI" id="CHEBI:15378"/>
        <dbReference type="ChEBI" id="CHEBI:29985"/>
        <dbReference type="ChEBI" id="CHEBI:29991"/>
        <dbReference type="ChEBI" id="CHEBI:30616"/>
        <dbReference type="ChEBI" id="CHEBI:33019"/>
        <dbReference type="ChEBI" id="CHEBI:58048"/>
        <dbReference type="ChEBI" id="CHEBI:58359"/>
        <dbReference type="ChEBI" id="CHEBI:456215"/>
        <dbReference type="EC" id="6.3.5.4"/>
    </reaction>
</comment>
<dbReference type="InterPro" id="IPR017932">
    <property type="entry name" value="GATase_2_dom"/>
</dbReference>
<dbReference type="PIRSF" id="PIRSF001589">
    <property type="entry name" value="Asn_synthetase_glu-h"/>
    <property type="match status" value="1"/>
</dbReference>
<dbReference type="PROSITE" id="PS51278">
    <property type="entry name" value="GATASE_TYPE_2"/>
    <property type="match status" value="1"/>
</dbReference>
<comment type="similarity">
    <text evidence="2">Belongs to the asparagine synthetase family.</text>
</comment>
<protein>
    <recommendedName>
        <fullName evidence="3">asparagine synthase (glutamine-hydrolyzing)</fullName>
        <ecNumber evidence="3">6.3.5.4</ecNumber>
    </recommendedName>
</protein>
<keyword evidence="4" id="KW-0547">Nucleotide-binding</keyword>
<keyword evidence="9" id="KW-1185">Reference proteome</keyword>
<name>A0ABZ0I881_9GAMM</name>
<dbReference type="EMBL" id="CP136864">
    <property type="protein sequence ID" value="WOJ95237.1"/>
    <property type="molecule type" value="Genomic_DNA"/>
</dbReference>
<comment type="pathway">
    <text evidence="1">Amino-acid biosynthesis; L-asparagine biosynthesis; L-asparagine from L-aspartate (L-Gln route): step 1/1.</text>
</comment>
<proteinExistence type="inferred from homology"/>
<evidence type="ECO:0000256" key="3">
    <source>
        <dbReference type="ARBA" id="ARBA00012737"/>
    </source>
</evidence>
<sequence>MIAAALDWLNPAQARRHWLAMHKDGTKDLDQYPAADRQITIEHGLSHPSAVAQLGVREHSLHTEWTHLRLVADARIDNRKELWEHLKGAPYLRENSSDGDLILAAYARWGTHCAEHLIGDFAFVLFDERHQQLFAACDGMNMRPLHYVATQNGVCLATNAEQLLRLPSVTQDLNELALGLWISGYPDPCLPMFKDVQRLRPGHCLIATRESLEVAPYWDLEPSDNIRYTDEREYADHLEALLSRAVKDRLHGAGSATAMQMSGGMDSTSVAAMACRHARGQALQPVAISHRYQQGSHQDESITIESVRDHIGLTQHRYVEAHTHLGLPFADLYPPHIESPGTLLSPRYGDDMQIARDAGASVLLTGSGGDEMCWGHSRSYSKRLNRGDLSVLSEVIRGVKEQNLPLARTLRDLFITPLAPTALVDAARAIKGRGKSNSWLSDDASERLGFDAHITEHSAPATIGDPVFSARYNALRWSSTIHSVRSHAAVGREFGVDVRHPFFDRRIAEFSFAIPDDLWLRDGQPKWLLRQAMAGSLPNELLDARHKVIFDGFFLQLLQRNHVEVRNLLSHASLYDLGIANRDALIKQFDAVIANKHPLNVELLYAVQLQNWLSMHAI</sequence>
<reference evidence="8 9" key="1">
    <citation type="submission" date="2023-10" db="EMBL/GenBank/DDBJ databases">
        <title>Two novel species belonging to the OM43/NOR5 clade.</title>
        <authorList>
            <person name="Park M."/>
        </authorList>
    </citation>
    <scope>NUCLEOTIDE SEQUENCE [LARGE SCALE GENOMIC DNA]</scope>
    <source>
        <strain evidence="8 9">IMCC43200</strain>
    </source>
</reference>